<reference evidence="2" key="1">
    <citation type="submission" date="2018-06" db="EMBL/GenBank/DDBJ databases">
        <authorList>
            <person name="Zhirakovskaya E."/>
        </authorList>
    </citation>
    <scope>NUCLEOTIDE SEQUENCE</scope>
</reference>
<keyword evidence="1" id="KW-0812">Transmembrane</keyword>
<evidence type="ECO:0000313" key="2">
    <source>
        <dbReference type="EMBL" id="VAW03054.1"/>
    </source>
</evidence>
<keyword evidence="1" id="KW-1133">Transmembrane helix</keyword>
<accession>A0A3B0T2L0</accession>
<dbReference type="EMBL" id="UOEH01000382">
    <property type="protein sequence ID" value="VAW03054.1"/>
    <property type="molecule type" value="Genomic_DNA"/>
</dbReference>
<name>A0A3B0T2L0_9ZZZZ</name>
<dbReference type="AlphaFoldDB" id="A0A3B0T2L0"/>
<sequence length="187" mass="19174">MNVRLLGAAIVAAGAMLTANASAAPLVYDEAVDGDIASFATTFNLDFGANIISGTVSGLNTNLGFDSDFFDAILPANAILDSIQVAVTPGVGGNGVVPNTFQYGLNANPTETFSLFSSGGNLDISISLAAALLEVIGLNDIQFLAVADYQITINVSEANVVPIPAALPLFLGGLGMMGFFGKRKKRV</sequence>
<organism evidence="2">
    <name type="scientific">hydrothermal vent metagenome</name>
    <dbReference type="NCBI Taxonomy" id="652676"/>
    <lineage>
        <taxon>unclassified sequences</taxon>
        <taxon>metagenomes</taxon>
        <taxon>ecological metagenomes</taxon>
    </lineage>
</organism>
<keyword evidence="1" id="KW-0472">Membrane</keyword>
<proteinExistence type="predicted"/>
<evidence type="ECO:0008006" key="3">
    <source>
        <dbReference type="Google" id="ProtNLM"/>
    </source>
</evidence>
<protein>
    <recommendedName>
        <fullName evidence="3">PEP-CTERM protein-sorting domain-containing protein</fullName>
    </recommendedName>
</protein>
<feature type="transmembrane region" description="Helical" evidence="1">
    <location>
        <begin position="160"/>
        <end position="181"/>
    </location>
</feature>
<gene>
    <name evidence="2" type="ORF">MNBD_ALPHA05-1385</name>
</gene>
<evidence type="ECO:0000256" key="1">
    <source>
        <dbReference type="SAM" id="Phobius"/>
    </source>
</evidence>